<dbReference type="EMBL" id="SEWF01000004">
    <property type="protein sequence ID" value="RYU97081.1"/>
    <property type="molecule type" value="Genomic_DNA"/>
</dbReference>
<dbReference type="GO" id="GO:0016853">
    <property type="term" value="F:isomerase activity"/>
    <property type="evidence" value="ECO:0007669"/>
    <property type="project" value="UniProtKB-KW"/>
</dbReference>
<accession>A0A4Q5M428</accession>
<sequence length="309" mass="34463">MNRRHFIGTAITGSILAKNNIVFAKPANEMKISVFSKTLHWIPDYNKLAETVAGIGFDGIDLTVRPDGHVLPERVADDLPKVVEACKKANISVPMIVTNILEANPITELVLKTASSLGIKHYRMGWYGFDLKKDILTQVAAFEEKMKGVAALNKKYNISGEYQNHAGLFLGATVWDFEPILKRINSPLLGCQYDVHHATHESETSWEIGFRIIEPYIKSIAIKDFRRVLKDGKLQKEGCPLGQGVVNYGKYLALLKQYNISVPVTMHFEYKLGGAENGAKTITIDPKEVTTAMKKDLTVFKGWLKDTGL</sequence>
<evidence type="ECO:0000313" key="2">
    <source>
        <dbReference type="EMBL" id="RYU97081.1"/>
    </source>
</evidence>
<dbReference type="PANTHER" id="PTHR12110:SF41">
    <property type="entry name" value="INOSOSE DEHYDRATASE"/>
    <property type="match status" value="1"/>
</dbReference>
<protein>
    <submittedName>
        <fullName evidence="2">Sugar phosphate isomerase/epimerase</fullName>
    </submittedName>
</protein>
<dbReference type="OrthoDB" id="2561798at2"/>
<comment type="caution">
    <text evidence="2">The sequence shown here is derived from an EMBL/GenBank/DDBJ whole genome shotgun (WGS) entry which is preliminary data.</text>
</comment>
<dbReference type="AlphaFoldDB" id="A0A4Q5M428"/>
<dbReference type="PANTHER" id="PTHR12110">
    <property type="entry name" value="HYDROXYPYRUVATE ISOMERASE"/>
    <property type="match status" value="1"/>
</dbReference>
<dbReference type="RefSeq" id="WP_130019658.1">
    <property type="nucleotide sequence ID" value="NZ_SEWF01000004.1"/>
</dbReference>
<dbReference type="InterPro" id="IPR050312">
    <property type="entry name" value="IolE/XylAMocC-like"/>
</dbReference>
<dbReference type="Proteomes" id="UP000293162">
    <property type="component" value="Unassembled WGS sequence"/>
</dbReference>
<reference evidence="2 3" key="1">
    <citation type="submission" date="2019-02" db="EMBL/GenBank/DDBJ databases">
        <title>Bacterial novel species Emticicia sp. 17J42-9 isolated from soil.</title>
        <authorList>
            <person name="Jung H.-Y."/>
        </authorList>
    </citation>
    <scope>NUCLEOTIDE SEQUENCE [LARGE SCALE GENOMIC DNA]</scope>
    <source>
        <strain evidence="2 3">17J42-9</strain>
    </source>
</reference>
<evidence type="ECO:0000259" key="1">
    <source>
        <dbReference type="Pfam" id="PF01261"/>
    </source>
</evidence>
<evidence type="ECO:0000313" key="3">
    <source>
        <dbReference type="Proteomes" id="UP000293162"/>
    </source>
</evidence>
<dbReference type="InterPro" id="IPR013022">
    <property type="entry name" value="Xyl_isomerase-like_TIM-brl"/>
</dbReference>
<proteinExistence type="predicted"/>
<keyword evidence="2" id="KW-0413">Isomerase</keyword>
<dbReference type="Gene3D" id="3.20.20.150">
    <property type="entry name" value="Divalent-metal-dependent TIM barrel enzymes"/>
    <property type="match status" value="1"/>
</dbReference>
<gene>
    <name evidence="2" type="ORF">EWM59_04005</name>
</gene>
<keyword evidence="3" id="KW-1185">Reference proteome</keyword>
<feature type="domain" description="Xylose isomerase-like TIM barrel" evidence="1">
    <location>
        <begin position="51"/>
        <end position="268"/>
    </location>
</feature>
<dbReference type="Pfam" id="PF01261">
    <property type="entry name" value="AP_endonuc_2"/>
    <property type="match status" value="1"/>
</dbReference>
<name>A0A4Q5M428_9BACT</name>
<dbReference type="SUPFAM" id="SSF51658">
    <property type="entry name" value="Xylose isomerase-like"/>
    <property type="match status" value="1"/>
</dbReference>
<dbReference type="InterPro" id="IPR036237">
    <property type="entry name" value="Xyl_isomerase-like_sf"/>
</dbReference>
<organism evidence="2 3">
    <name type="scientific">Emticicia agri</name>
    <dbReference type="NCBI Taxonomy" id="2492393"/>
    <lineage>
        <taxon>Bacteria</taxon>
        <taxon>Pseudomonadati</taxon>
        <taxon>Bacteroidota</taxon>
        <taxon>Cytophagia</taxon>
        <taxon>Cytophagales</taxon>
        <taxon>Leadbetterellaceae</taxon>
        <taxon>Emticicia</taxon>
    </lineage>
</organism>